<feature type="region of interest" description="Disordered" evidence="3">
    <location>
        <begin position="434"/>
        <end position="475"/>
    </location>
</feature>
<keyword evidence="7" id="KW-1185">Reference proteome</keyword>
<sequence length="475" mass="50366">MHSFNQISTLSILALGLVPSILAAPVEPAASGPVLAARHLPEADDHWATYYNPSFGIGACGWQNYDWQLVAAIGPGVYDKMTFDGNPNDSKACGKKAIVTWGGKNVTVEIVDECPVCGLNAIDLSPAAFEKLASLDVGKLTGVSWNFTSTKPSHILWPNHPANYYIRRFPAFAVDLDRAAADCGLPPAARGSAGRNGRYTGRTSQDTSCHTLYGAVERSRIVTGNDAHPIGIQSGLYSATGFWAIPDMEIVDIMVSGPRASSELEESLFAGHSADYAWQLMVSAVAVMALNIPLRTLVFFRPLIHLLVYRAARARPDAQVSIFGLVSVKNLYFPFVMLAMDLISGGPSALIQALTGVLASHSWFMLLPDPGELRSASSGAGTSSGVRSFGGSSTYTLSGGGRPASNTSGGAPGWKKYAVAPGWVRWLVGGIHDRPTGGSETRSWGTAIVPPRPGARQDNKSGGYNWGSGQRLGSE</sequence>
<evidence type="ECO:0000256" key="3">
    <source>
        <dbReference type="SAM" id="MobiDB-lite"/>
    </source>
</evidence>
<dbReference type="Pfam" id="PF04511">
    <property type="entry name" value="DER1"/>
    <property type="match status" value="1"/>
</dbReference>
<feature type="domain" description="RlpA-like protein double-psi beta-barrel" evidence="5">
    <location>
        <begin position="93"/>
        <end position="139"/>
    </location>
</feature>
<dbReference type="PANTHER" id="PTHR31836">
    <property type="match status" value="1"/>
</dbReference>
<dbReference type="SUPFAM" id="SSF50685">
    <property type="entry name" value="Barwin-like endoglucanases"/>
    <property type="match status" value="1"/>
</dbReference>
<dbReference type="OrthoDB" id="1716531at2759"/>
<evidence type="ECO:0000256" key="4">
    <source>
        <dbReference type="SAM" id="SignalP"/>
    </source>
</evidence>
<dbReference type="Pfam" id="PF03330">
    <property type="entry name" value="DPBB_1"/>
    <property type="match status" value="1"/>
</dbReference>
<dbReference type="EMBL" id="SSOP01000213">
    <property type="protein sequence ID" value="KAB5589954.1"/>
    <property type="molecule type" value="Genomic_DNA"/>
</dbReference>
<reference evidence="6 7" key="1">
    <citation type="journal article" date="2019" name="Fungal Biol. Biotechnol.">
        <title>Draft genome sequence of fastidious pathogen Ceratobasidium theobromae, which causes vascular-streak dieback in Theobroma cacao.</title>
        <authorList>
            <person name="Ali S.S."/>
            <person name="Asman A."/>
            <person name="Shao J."/>
            <person name="Firmansyah A.P."/>
            <person name="Susilo A.W."/>
            <person name="Rosmana A."/>
            <person name="McMahon P."/>
            <person name="Junaid M."/>
            <person name="Guest D."/>
            <person name="Kheng T.Y."/>
            <person name="Meinhardt L.W."/>
            <person name="Bailey B.A."/>
        </authorList>
    </citation>
    <scope>NUCLEOTIDE SEQUENCE [LARGE SCALE GENOMIC DNA]</scope>
    <source>
        <strain evidence="6 7">CT2</strain>
    </source>
</reference>
<keyword evidence="1 4" id="KW-0732">Signal</keyword>
<organism evidence="6 7">
    <name type="scientific">Ceratobasidium theobromae</name>
    <dbReference type="NCBI Taxonomy" id="1582974"/>
    <lineage>
        <taxon>Eukaryota</taxon>
        <taxon>Fungi</taxon>
        <taxon>Dikarya</taxon>
        <taxon>Basidiomycota</taxon>
        <taxon>Agaricomycotina</taxon>
        <taxon>Agaricomycetes</taxon>
        <taxon>Cantharellales</taxon>
        <taxon>Ceratobasidiaceae</taxon>
        <taxon>Ceratobasidium</taxon>
    </lineage>
</organism>
<dbReference type="AlphaFoldDB" id="A0A5N5QE56"/>
<feature type="chain" id="PRO_5024400029" description="Derlin" evidence="4">
    <location>
        <begin position="24"/>
        <end position="475"/>
    </location>
</feature>
<dbReference type="Gene3D" id="2.40.40.10">
    <property type="entry name" value="RlpA-like domain"/>
    <property type="match status" value="1"/>
</dbReference>
<accession>A0A5N5QE56</accession>
<comment type="caution">
    <text evidence="6">The sequence shown here is derived from an EMBL/GenBank/DDBJ whole genome shotgun (WGS) entry which is preliminary data.</text>
</comment>
<proteinExistence type="inferred from homology"/>
<comment type="similarity">
    <text evidence="2">Belongs to the derlin family.</text>
</comment>
<keyword evidence="2" id="KW-0256">Endoplasmic reticulum</keyword>
<dbReference type="InterPro" id="IPR009009">
    <property type="entry name" value="RlpA-like_DPBB"/>
</dbReference>
<protein>
    <recommendedName>
        <fullName evidence="2">Derlin</fullName>
    </recommendedName>
</protein>
<comment type="function">
    <text evidence="2">May be involved in the degradation of misfolded endoplasmic reticulum (ER) luminal proteins.</text>
</comment>
<dbReference type="CDD" id="cd22191">
    <property type="entry name" value="DPBB_RlpA_EXP_N-like"/>
    <property type="match status" value="1"/>
</dbReference>
<gene>
    <name evidence="6" type="ORF">CTheo_6612</name>
</gene>
<comment type="subcellular location">
    <subcellularLocation>
        <location evidence="2">Endoplasmic reticulum membrane</location>
        <topology evidence="2">Multi-pass membrane protein</topology>
    </subcellularLocation>
</comment>
<name>A0A5N5QE56_9AGAM</name>
<dbReference type="PANTHER" id="PTHR31836:SF28">
    <property type="entry name" value="SRCR DOMAIN-CONTAINING PROTEIN-RELATED"/>
    <property type="match status" value="1"/>
</dbReference>
<feature type="signal peptide" evidence="4">
    <location>
        <begin position="1"/>
        <end position="23"/>
    </location>
</feature>
<dbReference type="InterPro" id="IPR036908">
    <property type="entry name" value="RlpA-like_sf"/>
</dbReference>
<dbReference type="InterPro" id="IPR007599">
    <property type="entry name" value="DER1"/>
</dbReference>
<evidence type="ECO:0000313" key="7">
    <source>
        <dbReference type="Proteomes" id="UP000383932"/>
    </source>
</evidence>
<dbReference type="Proteomes" id="UP000383932">
    <property type="component" value="Unassembled WGS sequence"/>
</dbReference>
<dbReference type="InterPro" id="IPR051477">
    <property type="entry name" value="Expansin_CellWall"/>
</dbReference>
<evidence type="ECO:0000256" key="2">
    <source>
        <dbReference type="RuleBase" id="RU363059"/>
    </source>
</evidence>
<evidence type="ECO:0000259" key="5">
    <source>
        <dbReference type="Pfam" id="PF03330"/>
    </source>
</evidence>
<evidence type="ECO:0000313" key="6">
    <source>
        <dbReference type="EMBL" id="KAB5589954.1"/>
    </source>
</evidence>
<dbReference type="GO" id="GO:0005789">
    <property type="term" value="C:endoplasmic reticulum membrane"/>
    <property type="evidence" value="ECO:0007669"/>
    <property type="project" value="UniProtKB-SubCell"/>
</dbReference>
<evidence type="ECO:0000256" key="1">
    <source>
        <dbReference type="ARBA" id="ARBA00022729"/>
    </source>
</evidence>